<protein>
    <submittedName>
        <fullName evidence="5">Winged helix-turn-helix transcriptional regulator</fullName>
    </submittedName>
</protein>
<name>A0ABS7DLW6_9FIRM</name>
<comment type="caution">
    <text evidence="5">The sequence shown here is derived from an EMBL/GenBank/DDBJ whole genome shotgun (WGS) entry which is preliminary data.</text>
</comment>
<dbReference type="PRINTS" id="PR00778">
    <property type="entry name" value="HTHARSR"/>
</dbReference>
<dbReference type="InterPro" id="IPR036390">
    <property type="entry name" value="WH_DNA-bd_sf"/>
</dbReference>
<feature type="domain" description="HTH arsR-type" evidence="4">
    <location>
        <begin position="1"/>
        <end position="98"/>
    </location>
</feature>
<dbReference type="NCBIfam" id="NF033789">
    <property type="entry name" value="repress_SdpR"/>
    <property type="match status" value="1"/>
</dbReference>
<dbReference type="CDD" id="cd00090">
    <property type="entry name" value="HTH_ARSR"/>
    <property type="match status" value="1"/>
</dbReference>
<keyword evidence="1" id="KW-0805">Transcription regulation</keyword>
<dbReference type="InterPro" id="IPR047796">
    <property type="entry name" value="SdpR-like_repress"/>
</dbReference>
<evidence type="ECO:0000259" key="4">
    <source>
        <dbReference type="PROSITE" id="PS50987"/>
    </source>
</evidence>
<dbReference type="SMART" id="SM00418">
    <property type="entry name" value="HTH_ARSR"/>
    <property type="match status" value="1"/>
</dbReference>
<dbReference type="PANTHER" id="PTHR33154">
    <property type="entry name" value="TRANSCRIPTIONAL REGULATOR, ARSR FAMILY"/>
    <property type="match status" value="1"/>
</dbReference>
<proteinExistence type="predicted"/>
<dbReference type="PANTHER" id="PTHR33154:SF33">
    <property type="entry name" value="TRANSCRIPTIONAL REPRESSOR SDPR"/>
    <property type="match status" value="1"/>
</dbReference>
<dbReference type="InterPro" id="IPR036388">
    <property type="entry name" value="WH-like_DNA-bd_sf"/>
</dbReference>
<keyword evidence="6" id="KW-1185">Reference proteome</keyword>
<sequence length="100" mass="11384">MKGADAVSFPETFKALSDPTRREILNILKGGALPAGEISEHFHMTGATVSHHLTILKNADLITDRRSGKFIYYELNLSVFEEVMNWFQGFLDKENKRNEK</sequence>
<dbReference type="PROSITE" id="PS50987">
    <property type="entry name" value="HTH_ARSR_2"/>
    <property type="match status" value="1"/>
</dbReference>
<dbReference type="EMBL" id="JAGFNZ010000001">
    <property type="protein sequence ID" value="MBW7571820.1"/>
    <property type="molecule type" value="Genomic_DNA"/>
</dbReference>
<dbReference type="InterPro" id="IPR011991">
    <property type="entry name" value="ArsR-like_HTH"/>
</dbReference>
<evidence type="ECO:0000256" key="2">
    <source>
        <dbReference type="ARBA" id="ARBA00023125"/>
    </source>
</evidence>
<accession>A0ABS7DLW6</accession>
<dbReference type="InterPro" id="IPR001845">
    <property type="entry name" value="HTH_ArsR_DNA-bd_dom"/>
</dbReference>
<evidence type="ECO:0000256" key="1">
    <source>
        <dbReference type="ARBA" id="ARBA00023015"/>
    </source>
</evidence>
<keyword evidence="2" id="KW-0238">DNA-binding</keyword>
<dbReference type="InterPro" id="IPR051081">
    <property type="entry name" value="HTH_MetalResp_TranReg"/>
</dbReference>
<evidence type="ECO:0000313" key="6">
    <source>
        <dbReference type="Proteomes" id="UP000719942"/>
    </source>
</evidence>
<dbReference type="Pfam" id="PF01022">
    <property type="entry name" value="HTH_5"/>
    <property type="match status" value="1"/>
</dbReference>
<organism evidence="5 6">
    <name type="scientific">Caproiciproducens faecalis</name>
    <dbReference type="NCBI Taxonomy" id="2820301"/>
    <lineage>
        <taxon>Bacteria</taxon>
        <taxon>Bacillati</taxon>
        <taxon>Bacillota</taxon>
        <taxon>Clostridia</taxon>
        <taxon>Eubacteriales</taxon>
        <taxon>Acutalibacteraceae</taxon>
        <taxon>Caproiciproducens</taxon>
    </lineage>
</organism>
<keyword evidence="3" id="KW-0804">Transcription</keyword>
<dbReference type="Proteomes" id="UP000719942">
    <property type="component" value="Unassembled WGS sequence"/>
</dbReference>
<dbReference type="Gene3D" id="1.10.10.10">
    <property type="entry name" value="Winged helix-like DNA-binding domain superfamily/Winged helix DNA-binding domain"/>
    <property type="match status" value="1"/>
</dbReference>
<evidence type="ECO:0000313" key="5">
    <source>
        <dbReference type="EMBL" id="MBW7571820.1"/>
    </source>
</evidence>
<dbReference type="NCBIfam" id="NF033788">
    <property type="entry name" value="HTH_metalloreg"/>
    <property type="match status" value="1"/>
</dbReference>
<dbReference type="SUPFAM" id="SSF46785">
    <property type="entry name" value="Winged helix' DNA-binding domain"/>
    <property type="match status" value="1"/>
</dbReference>
<gene>
    <name evidence="5" type="ORF">J5W02_03245</name>
</gene>
<reference evidence="5 6" key="1">
    <citation type="submission" date="2021-03" db="EMBL/GenBank/DDBJ databases">
        <title>Caproiciproducens sp. nov. isolated from feces of cow.</title>
        <authorList>
            <person name="Choi J.-Y."/>
        </authorList>
    </citation>
    <scope>NUCLEOTIDE SEQUENCE [LARGE SCALE GENOMIC DNA]</scope>
    <source>
        <strain evidence="5 6">AGMB10547</strain>
    </source>
</reference>
<evidence type="ECO:0000256" key="3">
    <source>
        <dbReference type="ARBA" id="ARBA00023163"/>
    </source>
</evidence>